<organism evidence="7 8">
    <name type="scientific">Dillenia turbinata</name>
    <dbReference type="NCBI Taxonomy" id="194707"/>
    <lineage>
        <taxon>Eukaryota</taxon>
        <taxon>Viridiplantae</taxon>
        <taxon>Streptophyta</taxon>
        <taxon>Embryophyta</taxon>
        <taxon>Tracheophyta</taxon>
        <taxon>Spermatophyta</taxon>
        <taxon>Magnoliopsida</taxon>
        <taxon>eudicotyledons</taxon>
        <taxon>Gunneridae</taxon>
        <taxon>Pentapetalae</taxon>
        <taxon>Dilleniales</taxon>
        <taxon>Dilleniaceae</taxon>
        <taxon>Dillenia</taxon>
    </lineage>
</organism>
<evidence type="ECO:0000256" key="5">
    <source>
        <dbReference type="SAM" id="MobiDB-lite"/>
    </source>
</evidence>
<feature type="compositionally biased region" description="Low complexity" evidence="5">
    <location>
        <begin position="931"/>
        <end position="950"/>
    </location>
</feature>
<feature type="compositionally biased region" description="Pro residues" evidence="5">
    <location>
        <begin position="1333"/>
        <end position="1347"/>
    </location>
</feature>
<dbReference type="InterPro" id="IPR052657">
    <property type="entry name" value="PDP_family_Arabidopsis"/>
</dbReference>
<dbReference type="SMART" id="SM00293">
    <property type="entry name" value="PWWP"/>
    <property type="match status" value="1"/>
</dbReference>
<keyword evidence="1" id="KW-0805">Transcription regulation</keyword>
<comment type="caution">
    <text evidence="7">The sequence shown here is derived from an EMBL/GenBank/DDBJ whole genome shotgun (WGS) entry which is preliminary data.</text>
</comment>
<evidence type="ECO:0000259" key="6">
    <source>
        <dbReference type="PROSITE" id="PS50812"/>
    </source>
</evidence>
<dbReference type="FunFam" id="2.30.30.140:FF:000115">
    <property type="entry name" value="Tudor/PWWP/MBT superfamily protein"/>
    <property type="match status" value="1"/>
</dbReference>
<dbReference type="Gene3D" id="2.30.30.140">
    <property type="match status" value="1"/>
</dbReference>
<dbReference type="PROSITE" id="PS50812">
    <property type="entry name" value="PWWP"/>
    <property type="match status" value="1"/>
</dbReference>
<dbReference type="PANTHER" id="PTHR10688:SF5">
    <property type="entry name" value="PWWP DOMAIN-CONTAINING PROTEIN 1-RELATED"/>
    <property type="match status" value="1"/>
</dbReference>
<feature type="compositionally biased region" description="Basic and acidic residues" evidence="5">
    <location>
        <begin position="776"/>
        <end position="790"/>
    </location>
</feature>
<name>A0AAN8YT01_9MAGN</name>
<dbReference type="EMBL" id="JBAMMX010000028">
    <property type="protein sequence ID" value="KAK6911567.1"/>
    <property type="molecule type" value="Genomic_DNA"/>
</dbReference>
<keyword evidence="3" id="KW-0539">Nucleus</keyword>
<feature type="compositionally biased region" description="Basic and acidic residues" evidence="5">
    <location>
        <begin position="47"/>
        <end position="56"/>
    </location>
</feature>
<gene>
    <name evidence="7" type="ORF">RJ641_023660</name>
</gene>
<reference evidence="7 8" key="1">
    <citation type="submission" date="2023-12" db="EMBL/GenBank/DDBJ databases">
        <title>A high-quality genome assembly for Dillenia turbinata (Dilleniales).</title>
        <authorList>
            <person name="Chanderbali A."/>
        </authorList>
    </citation>
    <scope>NUCLEOTIDE SEQUENCE [LARGE SCALE GENOMIC DNA]</scope>
    <source>
        <strain evidence="7">LSX21</strain>
        <tissue evidence="7">Leaf</tissue>
    </source>
</reference>
<evidence type="ECO:0000256" key="4">
    <source>
        <dbReference type="ARBA" id="ARBA00060746"/>
    </source>
</evidence>
<feature type="compositionally biased region" description="Polar residues" evidence="5">
    <location>
        <begin position="579"/>
        <end position="593"/>
    </location>
</feature>
<dbReference type="GO" id="GO:0006355">
    <property type="term" value="P:regulation of DNA-templated transcription"/>
    <property type="evidence" value="ECO:0007669"/>
    <property type="project" value="UniProtKB-ARBA"/>
</dbReference>
<accession>A0AAN8YT01</accession>
<feature type="region of interest" description="Disordered" evidence="5">
    <location>
        <begin position="636"/>
        <end position="662"/>
    </location>
</feature>
<keyword evidence="2" id="KW-0804">Transcription</keyword>
<protein>
    <submittedName>
        <fullName evidence="7">PWWP domain</fullName>
    </submittedName>
</protein>
<sequence length="1394" mass="151668">MIALAMNEKDCDLDPKTGNLINDIDEKLDLQSRVSDGIESDAQDSSNVRKSEETRVSLEPNSKNSEDEVVVRVLNGNDGCKIEEVESGNMGNFRLSEIGRDSGSIDGNWVLDSYEVKSESGGSEEVRVSLGHDKSEEVGLCCENRAGDLDERRSHRVFDENDDGHVSLDRDLGCLKGDGDTRAAENVDGVNLDAASGGLREYRVCTDHGILESDGGVNETPDYGKSEDIKVSLRMESTGDDWNKEDLMPSEHEVAHSVLGLSSMLRSGVAGVPMDMRAEAHRHAGSQYDSLISAFDDYAAGEMAGAKALRYGFELGDMVWGKVKSHPWWPGHIFNEAFASPSVRRTRREGHVLVAFFGDSSYGWFHPAELIPFEPNYTEKSQQTNSRNFVKAVEEAVDETSRRCALGLVCRCRNPNNFKPTKVKGYFVVDIPDYEPGGVYSINQIKKSRDGFRASDILSFTRKLAVMPKGGNPSNIERIKNRATVLAYRKAVFEEYDETYAQAFGMQPVRPSRESAVGMPARACLCSNYFVLSSAPLSGPLVMAEALGGGKGSMKPLKSKEQSGKDKYLFKRREEASNSKDLQNSEGRSSPLSASTYVERAFTQAGDYIFQKRAPESFSRHILEDHETTTTTLCKDTASPNQEATGSGESMAKSTVTSPRVQTPVHRSVPIAKDAVEDAKATLVMDTPMLGRPDFSGKGTTSVDVVTDFRQENDTSGHVSFVITEQQDLISSPTVQESQVQNNLADSGPVVVDAKLGHRKLGIGTGSGVKKAKPIKQKDGQGYEKSVVGDKKKKKKKRKVLAGETQSDFPQKPLATGEAGKMSQVGLALSDNSLEDHQKRNEEASDSFSGSSVPLPAISIGDINLGLPELLSDLEALALDPFHGAQRNSPAIILQVFQRFRNLVFQKSLVLSPPAETEPSEIRPSKSLTGVAAPESPPVEVVRDLSSSKPSKPPLRPDDPTKSGRKRAPSDRQEEIASKRTKKLTDLKSLAAERRASLKSQEAPRADVKGGPSGQKVAKPDSFKKLEPPNRKAEPSVKRPEPSPREAQPIMLSMKFPAGTSLPSGAELRAKFARFGPLDHSATRIFWKTSTCRLVFLHKVDGQKAYEHASGNNLFGNGVKYSLKEVGVLAAEATDPSKVETLQIREPAVDQRSDAPSLGRLPPQSPAVQLKSCLKKSSGDEAGPAMGGGIRGTPRVKFMLGGEENRTEQTMDGNRNNFNNIASFGDGGASSTTTLAMDFNSKNFQKVIPPHPQPLLPLPPQFAKAHLQSQPPPPPPQAQTQTHNMHFPDALLRNSQNFGVPNPPPMPPQVDASLRNSQNFGVPNPPSQTFGAPNPPPSLNFGAPPPSQNLGIPVPNPDPTRPDISVPMLTLLHQFQEVVSNVRDIYGYMPYHPI</sequence>
<dbReference type="GO" id="GO:2000028">
    <property type="term" value="P:regulation of photoperiodism, flowering"/>
    <property type="evidence" value="ECO:0007669"/>
    <property type="project" value="UniProtKB-ARBA"/>
</dbReference>
<feature type="compositionally biased region" description="Polar residues" evidence="5">
    <location>
        <begin position="636"/>
        <end position="661"/>
    </location>
</feature>
<feature type="compositionally biased region" description="Basic and acidic residues" evidence="5">
    <location>
        <begin position="1018"/>
        <end position="1044"/>
    </location>
</feature>
<evidence type="ECO:0000256" key="2">
    <source>
        <dbReference type="ARBA" id="ARBA00023163"/>
    </source>
</evidence>
<feature type="domain" description="PWWP" evidence="6">
    <location>
        <begin position="315"/>
        <end position="376"/>
    </location>
</feature>
<proteinExistence type="inferred from homology"/>
<feature type="region of interest" description="Disordered" evidence="5">
    <location>
        <begin position="33"/>
        <end position="66"/>
    </location>
</feature>
<dbReference type="InterPro" id="IPR000313">
    <property type="entry name" value="PWWP_dom"/>
</dbReference>
<feature type="region of interest" description="Disordered" evidence="5">
    <location>
        <begin position="1293"/>
        <end position="1350"/>
    </location>
</feature>
<feature type="compositionally biased region" description="Basic residues" evidence="5">
    <location>
        <begin position="791"/>
        <end position="800"/>
    </location>
</feature>
<comment type="similarity">
    <text evidence="4">Belongs to the PDP family.</text>
</comment>
<dbReference type="Proteomes" id="UP001370490">
    <property type="component" value="Unassembled WGS sequence"/>
</dbReference>
<feature type="region of interest" description="Disordered" evidence="5">
    <location>
        <begin position="1147"/>
        <end position="1167"/>
    </location>
</feature>
<feature type="region of interest" description="Disordered" evidence="5">
    <location>
        <begin position="763"/>
        <end position="819"/>
    </location>
</feature>
<dbReference type="PANTHER" id="PTHR10688">
    <property type="entry name" value="PWWP DOMAIN-CONTAINING PROTEIN"/>
    <property type="match status" value="1"/>
</dbReference>
<feature type="region of interest" description="Disordered" evidence="5">
    <location>
        <begin position="574"/>
        <end position="593"/>
    </location>
</feature>
<evidence type="ECO:0000313" key="8">
    <source>
        <dbReference type="Proteomes" id="UP001370490"/>
    </source>
</evidence>
<feature type="compositionally biased region" description="Basic and acidic residues" evidence="5">
    <location>
        <begin position="955"/>
        <end position="1008"/>
    </location>
</feature>
<evidence type="ECO:0000256" key="1">
    <source>
        <dbReference type="ARBA" id="ARBA00023015"/>
    </source>
</evidence>
<feature type="region of interest" description="Disordered" evidence="5">
    <location>
        <begin position="912"/>
        <end position="1045"/>
    </location>
</feature>
<dbReference type="GO" id="GO:0035098">
    <property type="term" value="C:ESC/E(Z) complex"/>
    <property type="evidence" value="ECO:0007669"/>
    <property type="project" value="UniProtKB-ARBA"/>
</dbReference>
<feature type="compositionally biased region" description="Polar residues" evidence="5">
    <location>
        <begin position="1314"/>
        <end position="1331"/>
    </location>
</feature>
<keyword evidence="8" id="KW-1185">Reference proteome</keyword>
<evidence type="ECO:0000313" key="7">
    <source>
        <dbReference type="EMBL" id="KAK6911567.1"/>
    </source>
</evidence>
<dbReference type="CDD" id="cd05162">
    <property type="entry name" value="PWWP"/>
    <property type="match status" value="1"/>
</dbReference>
<dbReference type="Pfam" id="PF00855">
    <property type="entry name" value="PWWP"/>
    <property type="match status" value="1"/>
</dbReference>
<evidence type="ECO:0000256" key="3">
    <source>
        <dbReference type="ARBA" id="ARBA00023242"/>
    </source>
</evidence>
<dbReference type="SUPFAM" id="SSF63748">
    <property type="entry name" value="Tudor/PWWP/MBT"/>
    <property type="match status" value="1"/>
</dbReference>